<dbReference type="Proteomes" id="UP001610411">
    <property type="component" value="Unassembled WGS sequence"/>
</dbReference>
<proteinExistence type="predicted"/>
<evidence type="ECO:0000256" key="1">
    <source>
        <dbReference type="SAM" id="MobiDB-lite"/>
    </source>
</evidence>
<protein>
    <submittedName>
        <fullName evidence="2">Uncharacterized protein</fullName>
    </submittedName>
</protein>
<reference evidence="2 3" key="1">
    <citation type="journal article" date="2024" name="G3 (Bethesda)">
        <title>A hybrid genome assembly of the endangered aye-aye (Daubentonia madagascariensis).</title>
        <authorList>
            <person name="Versoza C.J."/>
            <person name="Pfeifer S.P."/>
        </authorList>
    </citation>
    <scope>NUCLEOTIDE SEQUENCE [LARGE SCALE GENOMIC DNA]</scope>
    <source>
        <strain evidence="2">6821</strain>
    </source>
</reference>
<dbReference type="EMBL" id="JBFSEQ010000007">
    <property type="protein sequence ID" value="KAL2770530.1"/>
    <property type="molecule type" value="Genomic_DNA"/>
</dbReference>
<evidence type="ECO:0000313" key="2">
    <source>
        <dbReference type="EMBL" id="KAL2770530.1"/>
    </source>
</evidence>
<dbReference type="AlphaFoldDB" id="A0ABD2DUP6"/>
<comment type="caution">
    <text evidence="2">The sequence shown here is derived from an EMBL/GenBank/DDBJ whole genome shotgun (WGS) entry which is preliminary data.</text>
</comment>
<evidence type="ECO:0000313" key="3">
    <source>
        <dbReference type="Proteomes" id="UP001610411"/>
    </source>
</evidence>
<feature type="non-terminal residue" evidence="2">
    <location>
        <position position="1"/>
    </location>
</feature>
<organism evidence="2 3">
    <name type="scientific">Daubentonia madagascariensis</name>
    <name type="common">Aye-aye</name>
    <name type="synonym">Sciurus madagascariensis</name>
    <dbReference type="NCBI Taxonomy" id="31869"/>
    <lineage>
        <taxon>Eukaryota</taxon>
        <taxon>Metazoa</taxon>
        <taxon>Chordata</taxon>
        <taxon>Craniata</taxon>
        <taxon>Vertebrata</taxon>
        <taxon>Euteleostomi</taxon>
        <taxon>Mammalia</taxon>
        <taxon>Eutheria</taxon>
        <taxon>Euarchontoglires</taxon>
        <taxon>Primates</taxon>
        <taxon>Strepsirrhini</taxon>
        <taxon>Chiromyiformes</taxon>
        <taxon>Daubentoniidae</taxon>
        <taxon>Daubentonia</taxon>
    </lineage>
</organism>
<keyword evidence="3" id="KW-1185">Reference proteome</keyword>
<sequence>TTAGETQTHQTQAVLCIFSLLKASVHQATKSCENGGQVLPSIEGLIPGHSPQRRRRPEGSLRGHLLAEPP</sequence>
<gene>
    <name evidence="2" type="ORF">WCI35_018582</name>
</gene>
<feature type="region of interest" description="Disordered" evidence="1">
    <location>
        <begin position="43"/>
        <end position="70"/>
    </location>
</feature>
<accession>A0ABD2DUP6</accession>
<feature type="non-terminal residue" evidence="2">
    <location>
        <position position="70"/>
    </location>
</feature>
<name>A0ABD2DUP6_DAUMA</name>